<feature type="transmembrane region" description="Helical" evidence="1">
    <location>
        <begin position="95"/>
        <end position="112"/>
    </location>
</feature>
<reference evidence="2" key="1">
    <citation type="journal article" date="2014" name="Int. J. Syst. Evol. Microbiol.">
        <title>Complete genome sequence of Corynebacterium casei LMG S-19264T (=DSM 44701T), isolated from a smear-ripened cheese.</title>
        <authorList>
            <consortium name="US DOE Joint Genome Institute (JGI-PGF)"/>
            <person name="Walter F."/>
            <person name="Albersmeier A."/>
            <person name="Kalinowski J."/>
            <person name="Ruckert C."/>
        </authorList>
    </citation>
    <scope>NUCLEOTIDE SEQUENCE</scope>
    <source>
        <strain evidence="2">CGMCC 1.8984</strain>
    </source>
</reference>
<dbReference type="Proteomes" id="UP000636956">
    <property type="component" value="Unassembled WGS sequence"/>
</dbReference>
<organism evidence="2 3">
    <name type="scientific">Agromyces bauzanensis</name>
    <dbReference type="NCBI Taxonomy" id="1308924"/>
    <lineage>
        <taxon>Bacteria</taxon>
        <taxon>Bacillati</taxon>
        <taxon>Actinomycetota</taxon>
        <taxon>Actinomycetes</taxon>
        <taxon>Micrococcales</taxon>
        <taxon>Microbacteriaceae</taxon>
        <taxon>Agromyces</taxon>
    </lineage>
</organism>
<gene>
    <name evidence="2" type="ORF">GCM10011372_25760</name>
</gene>
<sequence>MAVVVSAAVAWLGLFVHNLADLPGQDLLSVETLVPTLVTAVLVAHWFVRPIRRAVTWGLLVWAWLSLIGGVISVLPLDILPYEPAQTPVHYGFHALYAATQVPLIVVTSLWLRDTRRDPQPEKAPDAADE</sequence>
<evidence type="ECO:0000256" key="1">
    <source>
        <dbReference type="SAM" id="Phobius"/>
    </source>
</evidence>
<reference evidence="2" key="2">
    <citation type="submission" date="2020-09" db="EMBL/GenBank/DDBJ databases">
        <authorList>
            <person name="Sun Q."/>
            <person name="Zhou Y."/>
        </authorList>
    </citation>
    <scope>NUCLEOTIDE SEQUENCE</scope>
    <source>
        <strain evidence="2">CGMCC 1.8984</strain>
    </source>
</reference>
<accession>A0A917PP89</accession>
<feature type="transmembrane region" description="Helical" evidence="1">
    <location>
        <begin position="55"/>
        <end position="75"/>
    </location>
</feature>
<protein>
    <submittedName>
        <fullName evidence="2">Uncharacterized protein</fullName>
    </submittedName>
</protein>
<feature type="transmembrane region" description="Helical" evidence="1">
    <location>
        <begin position="28"/>
        <end position="48"/>
    </location>
</feature>
<keyword evidence="1" id="KW-0812">Transmembrane</keyword>
<keyword evidence="1" id="KW-1133">Transmembrane helix</keyword>
<keyword evidence="3" id="KW-1185">Reference proteome</keyword>
<comment type="caution">
    <text evidence="2">The sequence shown here is derived from an EMBL/GenBank/DDBJ whole genome shotgun (WGS) entry which is preliminary data.</text>
</comment>
<dbReference type="AlphaFoldDB" id="A0A917PP89"/>
<name>A0A917PP89_9MICO</name>
<evidence type="ECO:0000313" key="3">
    <source>
        <dbReference type="Proteomes" id="UP000636956"/>
    </source>
</evidence>
<dbReference type="EMBL" id="BMMD01000015">
    <property type="protein sequence ID" value="GGJ86242.1"/>
    <property type="molecule type" value="Genomic_DNA"/>
</dbReference>
<evidence type="ECO:0000313" key="2">
    <source>
        <dbReference type="EMBL" id="GGJ86242.1"/>
    </source>
</evidence>
<keyword evidence="1" id="KW-0472">Membrane</keyword>
<proteinExistence type="predicted"/>